<feature type="domain" description="ABC transporter" evidence="10">
    <location>
        <begin position="503"/>
        <end position="738"/>
    </location>
</feature>
<keyword evidence="13" id="KW-1185">Reference proteome</keyword>
<evidence type="ECO:0000256" key="4">
    <source>
        <dbReference type="ARBA" id="ARBA00022692"/>
    </source>
</evidence>
<dbReference type="GO" id="GO:0005524">
    <property type="term" value="F:ATP binding"/>
    <property type="evidence" value="ECO:0007669"/>
    <property type="project" value="UniProtKB-KW"/>
</dbReference>
<feature type="transmembrane region" description="Helical" evidence="9">
    <location>
        <begin position="407"/>
        <end position="429"/>
    </location>
</feature>
<dbReference type="CDD" id="cd18548">
    <property type="entry name" value="ABC_6TM_Tm287_like"/>
    <property type="match status" value="1"/>
</dbReference>
<feature type="transmembrane region" description="Helical" evidence="9">
    <location>
        <begin position="449"/>
        <end position="467"/>
    </location>
</feature>
<dbReference type="Gene3D" id="3.40.50.300">
    <property type="entry name" value="P-loop containing nucleotide triphosphate hydrolases"/>
    <property type="match status" value="1"/>
</dbReference>
<name>A0A090IY21_9BACI</name>
<evidence type="ECO:0000256" key="6">
    <source>
        <dbReference type="ARBA" id="ARBA00022840"/>
    </source>
</evidence>
<dbReference type="RefSeq" id="WP_034767872.1">
    <property type="nucleotide sequence ID" value="NZ_CCRF01000020.1"/>
</dbReference>
<keyword evidence="7 9" id="KW-1133">Transmembrane helix</keyword>
<dbReference type="EMBL" id="CCRF01000020">
    <property type="protein sequence ID" value="CEE00415.1"/>
    <property type="molecule type" value="Genomic_DNA"/>
</dbReference>
<dbReference type="PANTHER" id="PTHR43394">
    <property type="entry name" value="ATP-DEPENDENT PERMEASE MDL1, MITOCHONDRIAL"/>
    <property type="match status" value="1"/>
</dbReference>
<dbReference type="PROSITE" id="PS50893">
    <property type="entry name" value="ABC_TRANSPORTER_2"/>
    <property type="match status" value="1"/>
</dbReference>
<dbReference type="InterPro" id="IPR003593">
    <property type="entry name" value="AAA+_ATPase"/>
</dbReference>
<evidence type="ECO:0000256" key="7">
    <source>
        <dbReference type="ARBA" id="ARBA00022989"/>
    </source>
</evidence>
<organism evidence="12 13">
    <name type="scientific">Caldibacillus thermoamylovorans</name>
    <dbReference type="NCBI Taxonomy" id="35841"/>
    <lineage>
        <taxon>Bacteria</taxon>
        <taxon>Bacillati</taxon>
        <taxon>Bacillota</taxon>
        <taxon>Bacilli</taxon>
        <taxon>Bacillales</taxon>
        <taxon>Bacillaceae</taxon>
        <taxon>Caldibacillus</taxon>
    </lineage>
</organism>
<protein>
    <submittedName>
        <fullName evidence="12">ABC transporter related</fullName>
    </submittedName>
</protein>
<dbReference type="PROSITE" id="PS50929">
    <property type="entry name" value="ABC_TM1F"/>
    <property type="match status" value="1"/>
</dbReference>
<dbReference type="FunFam" id="3.40.50.300:FF:000854">
    <property type="entry name" value="Multidrug ABC transporter ATP-binding protein"/>
    <property type="match status" value="1"/>
</dbReference>
<evidence type="ECO:0000256" key="9">
    <source>
        <dbReference type="SAM" id="Phobius"/>
    </source>
</evidence>
<keyword evidence="3" id="KW-1003">Cell membrane</keyword>
<dbReference type="SMART" id="SM00382">
    <property type="entry name" value="AAA"/>
    <property type="match status" value="1"/>
</dbReference>
<evidence type="ECO:0000313" key="13">
    <source>
        <dbReference type="Proteomes" id="UP000040576"/>
    </source>
</evidence>
<dbReference type="Gene3D" id="1.20.1560.10">
    <property type="entry name" value="ABC transporter type 1, transmembrane domain"/>
    <property type="match status" value="1"/>
</dbReference>
<feature type="transmembrane region" description="Helical" evidence="9">
    <location>
        <begin position="326"/>
        <end position="348"/>
    </location>
</feature>
<evidence type="ECO:0000256" key="2">
    <source>
        <dbReference type="ARBA" id="ARBA00022448"/>
    </source>
</evidence>
<dbReference type="Pfam" id="PF00005">
    <property type="entry name" value="ABC_tran"/>
    <property type="match status" value="1"/>
</dbReference>
<keyword evidence="4 9" id="KW-0812">Transmembrane</keyword>
<keyword evidence="2" id="KW-0813">Transport</keyword>
<dbReference type="GO" id="GO:0005886">
    <property type="term" value="C:plasma membrane"/>
    <property type="evidence" value="ECO:0007669"/>
    <property type="project" value="UniProtKB-SubCell"/>
</dbReference>
<dbReference type="GO" id="GO:0016887">
    <property type="term" value="F:ATP hydrolysis activity"/>
    <property type="evidence" value="ECO:0007669"/>
    <property type="project" value="InterPro"/>
</dbReference>
<keyword evidence="5" id="KW-0547">Nucleotide-binding</keyword>
<dbReference type="InterPro" id="IPR003439">
    <property type="entry name" value="ABC_transporter-like_ATP-bd"/>
</dbReference>
<dbReference type="AlphaFoldDB" id="A0A090IY21"/>
<feature type="domain" description="ABC transmembrane type-1" evidence="11">
    <location>
        <begin position="227"/>
        <end position="469"/>
    </location>
</feature>
<dbReference type="InterPro" id="IPR036640">
    <property type="entry name" value="ABC1_TM_sf"/>
</dbReference>
<dbReference type="InterPro" id="IPR027417">
    <property type="entry name" value="P-loop_NTPase"/>
</dbReference>
<evidence type="ECO:0000259" key="10">
    <source>
        <dbReference type="PROSITE" id="PS50893"/>
    </source>
</evidence>
<dbReference type="PROSITE" id="PS00211">
    <property type="entry name" value="ABC_TRANSPORTER_1"/>
    <property type="match status" value="1"/>
</dbReference>
<evidence type="ECO:0000313" key="12">
    <source>
        <dbReference type="EMBL" id="CEE00415.1"/>
    </source>
</evidence>
<sequence>MKLLLKYLKPFTLTILICIAFLFVQAISELQLPNFMSDMVNNGIQTGGIEEGAPDAISEEGMNLIQLLMDKDSQSIINDSYTLIEAGSSKADQYKSDYPAVKDKNIYVLTETDQDKLAQTDKAYTQATYALTLSLEDMAGEINAAQGNTNSNKNANLSDVDTSKIYEMLPYLTQLQQAGKLDKYISLAAEDDSMAAGQVSTTFTRIFYKELGVNLEQIQNHYIIIKGLQMLGLALLSVVASIVVGWFATKVATTASKNLRKDVFKKVMSFSNAEYDKFSQASLITRSTNDIQQIQVLILMGIRMICYAPIIGIGGIVMALRTTVSISWTIAVAVAALLILMIAILSIAMPKFKMLQTLIDKVNLVSRENLAGMMVIRTFGNEQFEEKRFEKANDHLRKTNRFIQRTMSFLMPAMMLIMNLVSLLIVWVGGKAIADSTLEIGDMMAFIQYAMQIIIAFLMISVIFILVPRALVSAKRVQEVLDTELIVTDSDEVQHLSNPKGKIEFDHVSFRYPDAEESILVNISFVAKPGETTAFIGSTGSGKSTLINLIPRFYDVTEGRITFDGIDIRNLPQKELRDHIGYVPQKGFLFSGDIASNIQYGNSEATEQEIWKAIEVAQGKDFVEEFEEGIHTAISQGGTNVSGGQRQRLSIARALIKKPPVYIFDDSFSALDLKTDAALRKALDQYTHDSTVLIVAQRVSTIKNADQIIVLDKGKIVGKGTHKELLESCEEYREIAESQLSREELA</sequence>
<feature type="transmembrane region" description="Helical" evidence="9">
    <location>
        <begin position="227"/>
        <end position="248"/>
    </location>
</feature>
<dbReference type="Proteomes" id="UP000040576">
    <property type="component" value="Unassembled WGS sequence"/>
</dbReference>
<dbReference type="PANTHER" id="PTHR43394:SF1">
    <property type="entry name" value="ATP-BINDING CASSETTE SUB-FAMILY B MEMBER 10, MITOCHONDRIAL"/>
    <property type="match status" value="1"/>
</dbReference>
<proteinExistence type="predicted"/>
<dbReference type="InterPro" id="IPR011527">
    <property type="entry name" value="ABC1_TM_dom"/>
</dbReference>
<evidence type="ECO:0000259" key="11">
    <source>
        <dbReference type="PROSITE" id="PS50929"/>
    </source>
</evidence>
<dbReference type="GO" id="GO:0015421">
    <property type="term" value="F:ABC-type oligopeptide transporter activity"/>
    <property type="evidence" value="ECO:0007669"/>
    <property type="project" value="TreeGrafter"/>
</dbReference>
<evidence type="ECO:0000256" key="1">
    <source>
        <dbReference type="ARBA" id="ARBA00004651"/>
    </source>
</evidence>
<dbReference type="InterPro" id="IPR017871">
    <property type="entry name" value="ABC_transporter-like_CS"/>
</dbReference>
<dbReference type="SUPFAM" id="SSF52540">
    <property type="entry name" value="P-loop containing nucleoside triphosphate hydrolases"/>
    <property type="match status" value="1"/>
</dbReference>
<keyword evidence="8 9" id="KW-0472">Membrane</keyword>
<evidence type="ECO:0000256" key="3">
    <source>
        <dbReference type="ARBA" id="ARBA00022475"/>
    </source>
</evidence>
<accession>A0A090IY21</accession>
<comment type="subcellular location">
    <subcellularLocation>
        <location evidence="1">Cell membrane</location>
        <topology evidence="1">Multi-pass membrane protein</topology>
    </subcellularLocation>
</comment>
<evidence type="ECO:0000256" key="8">
    <source>
        <dbReference type="ARBA" id="ARBA00023136"/>
    </source>
</evidence>
<keyword evidence="6" id="KW-0067">ATP-binding</keyword>
<dbReference type="SUPFAM" id="SSF90123">
    <property type="entry name" value="ABC transporter transmembrane region"/>
    <property type="match status" value="1"/>
</dbReference>
<evidence type="ECO:0000256" key="5">
    <source>
        <dbReference type="ARBA" id="ARBA00022741"/>
    </source>
</evidence>
<dbReference type="InterPro" id="IPR039421">
    <property type="entry name" value="Type_1_exporter"/>
</dbReference>
<gene>
    <name evidence="12" type="ORF">BT1A1_0560</name>
</gene>
<feature type="transmembrane region" description="Helical" evidence="9">
    <location>
        <begin position="296"/>
        <end position="320"/>
    </location>
</feature>
<reference evidence="12 13" key="1">
    <citation type="submission" date="2014-07" db="EMBL/GenBank/DDBJ databases">
        <authorList>
            <person name="Wibberg Daniel"/>
        </authorList>
    </citation>
    <scope>NUCLEOTIDE SEQUENCE [LARGE SCALE GENOMIC DNA]</scope>
</reference>
<dbReference type="Pfam" id="PF00664">
    <property type="entry name" value="ABC_membrane"/>
    <property type="match status" value="1"/>
</dbReference>